<proteinExistence type="predicted"/>
<dbReference type="OrthoDB" id="5867231at2759"/>
<dbReference type="EMBL" id="UYRV01030683">
    <property type="protein sequence ID" value="VDK85018.1"/>
    <property type="molecule type" value="Genomic_DNA"/>
</dbReference>
<name>A0A3P6UZ93_CYLGO</name>
<keyword evidence="2" id="KW-1185">Reference proteome</keyword>
<dbReference type="AlphaFoldDB" id="A0A3P6UZ93"/>
<evidence type="ECO:0000313" key="2">
    <source>
        <dbReference type="Proteomes" id="UP000271889"/>
    </source>
</evidence>
<accession>A0A3P6UZ93</accession>
<sequence length="74" mass="8383">METNFFLKQVLRGKAAAALNCIPVVGDKHQTTVGILKKHFERSTNIAEILIHEIERLHGAKDHPEKRLKQSIRG</sequence>
<dbReference type="InterPro" id="IPR005312">
    <property type="entry name" value="DUF1759"/>
</dbReference>
<protein>
    <submittedName>
        <fullName evidence="1">Uncharacterized protein</fullName>
    </submittedName>
</protein>
<reference evidence="1 2" key="1">
    <citation type="submission" date="2018-11" db="EMBL/GenBank/DDBJ databases">
        <authorList>
            <consortium name="Pathogen Informatics"/>
        </authorList>
    </citation>
    <scope>NUCLEOTIDE SEQUENCE [LARGE SCALE GENOMIC DNA]</scope>
</reference>
<dbReference type="Proteomes" id="UP000271889">
    <property type="component" value="Unassembled WGS sequence"/>
</dbReference>
<gene>
    <name evidence="1" type="ORF">CGOC_LOCUS8388</name>
</gene>
<organism evidence="1 2">
    <name type="scientific">Cylicostephanus goldi</name>
    <name type="common">Nematode worm</name>
    <dbReference type="NCBI Taxonomy" id="71465"/>
    <lineage>
        <taxon>Eukaryota</taxon>
        <taxon>Metazoa</taxon>
        <taxon>Ecdysozoa</taxon>
        <taxon>Nematoda</taxon>
        <taxon>Chromadorea</taxon>
        <taxon>Rhabditida</taxon>
        <taxon>Rhabditina</taxon>
        <taxon>Rhabditomorpha</taxon>
        <taxon>Strongyloidea</taxon>
        <taxon>Strongylidae</taxon>
        <taxon>Cylicostephanus</taxon>
    </lineage>
</organism>
<dbReference type="Pfam" id="PF03564">
    <property type="entry name" value="DUF1759"/>
    <property type="match status" value="1"/>
</dbReference>
<evidence type="ECO:0000313" key="1">
    <source>
        <dbReference type="EMBL" id="VDK85018.1"/>
    </source>
</evidence>